<feature type="domain" description="Major facilitator superfamily (MFS) profile" evidence="6">
    <location>
        <begin position="35"/>
        <end position="484"/>
    </location>
</feature>
<feature type="transmembrane region" description="Helical" evidence="5">
    <location>
        <begin position="403"/>
        <end position="428"/>
    </location>
</feature>
<dbReference type="SUPFAM" id="SSF103473">
    <property type="entry name" value="MFS general substrate transporter"/>
    <property type="match status" value="2"/>
</dbReference>
<dbReference type="InterPro" id="IPR011701">
    <property type="entry name" value="MFS"/>
</dbReference>
<evidence type="ECO:0000313" key="8">
    <source>
        <dbReference type="Proteomes" id="UP000664521"/>
    </source>
</evidence>
<evidence type="ECO:0000259" key="6">
    <source>
        <dbReference type="PROSITE" id="PS50850"/>
    </source>
</evidence>
<feature type="transmembrane region" description="Helical" evidence="5">
    <location>
        <begin position="440"/>
        <end position="463"/>
    </location>
</feature>
<dbReference type="GO" id="GO:0022857">
    <property type="term" value="F:transmembrane transporter activity"/>
    <property type="evidence" value="ECO:0007669"/>
    <property type="project" value="InterPro"/>
</dbReference>
<dbReference type="InterPro" id="IPR036259">
    <property type="entry name" value="MFS_trans_sf"/>
</dbReference>
<feature type="transmembrane region" description="Helical" evidence="5">
    <location>
        <begin position="72"/>
        <end position="88"/>
    </location>
</feature>
<dbReference type="AlphaFoldDB" id="A0A8H3EZ55"/>
<proteinExistence type="predicted"/>
<keyword evidence="4 5" id="KW-0472">Membrane</keyword>
<dbReference type="Pfam" id="PF07690">
    <property type="entry name" value="MFS_1"/>
    <property type="match status" value="1"/>
</dbReference>
<protein>
    <recommendedName>
        <fullName evidence="6">Major facilitator superfamily (MFS) profile domain-containing protein</fullName>
    </recommendedName>
</protein>
<evidence type="ECO:0000256" key="3">
    <source>
        <dbReference type="ARBA" id="ARBA00022989"/>
    </source>
</evidence>
<comment type="subcellular location">
    <subcellularLocation>
        <location evidence="1">Membrane</location>
        <topology evidence="1">Multi-pass membrane protein</topology>
    </subcellularLocation>
</comment>
<dbReference type="Gene3D" id="1.20.1720.10">
    <property type="entry name" value="Multidrug resistance protein D"/>
    <property type="match status" value="1"/>
</dbReference>
<dbReference type="Gene3D" id="1.20.1250.20">
    <property type="entry name" value="MFS general substrate transporter like domains"/>
    <property type="match status" value="1"/>
</dbReference>
<dbReference type="GO" id="GO:0005886">
    <property type="term" value="C:plasma membrane"/>
    <property type="evidence" value="ECO:0007669"/>
    <property type="project" value="TreeGrafter"/>
</dbReference>
<dbReference type="Proteomes" id="UP000664521">
    <property type="component" value="Unassembled WGS sequence"/>
</dbReference>
<evidence type="ECO:0000256" key="5">
    <source>
        <dbReference type="SAM" id="Phobius"/>
    </source>
</evidence>
<comment type="caution">
    <text evidence="7">The sequence shown here is derived from an EMBL/GenBank/DDBJ whole genome shotgun (WGS) entry which is preliminary data.</text>
</comment>
<name>A0A8H3EZ55_9LECA</name>
<feature type="transmembrane region" description="Helical" evidence="5">
    <location>
        <begin position="186"/>
        <end position="210"/>
    </location>
</feature>
<gene>
    <name evidence="7" type="ORF">HETSPECPRED_002355</name>
</gene>
<keyword evidence="2 5" id="KW-0812">Transmembrane</keyword>
<organism evidence="7 8">
    <name type="scientific">Heterodermia speciosa</name>
    <dbReference type="NCBI Taxonomy" id="116794"/>
    <lineage>
        <taxon>Eukaryota</taxon>
        <taxon>Fungi</taxon>
        <taxon>Dikarya</taxon>
        <taxon>Ascomycota</taxon>
        <taxon>Pezizomycotina</taxon>
        <taxon>Lecanoromycetes</taxon>
        <taxon>OSLEUM clade</taxon>
        <taxon>Lecanoromycetidae</taxon>
        <taxon>Caliciales</taxon>
        <taxon>Physciaceae</taxon>
        <taxon>Heterodermia</taxon>
    </lineage>
</organism>
<keyword evidence="3 5" id="KW-1133">Transmembrane helix</keyword>
<dbReference type="OrthoDB" id="440553at2759"/>
<evidence type="ECO:0000256" key="2">
    <source>
        <dbReference type="ARBA" id="ARBA00022692"/>
    </source>
</evidence>
<evidence type="ECO:0000256" key="1">
    <source>
        <dbReference type="ARBA" id="ARBA00004141"/>
    </source>
</evidence>
<sequence length="534" mass="57399">MSTEPDHGTVDEGKTLDGSDPEMSNYLKGWSLYVMIIALSLAAFLATLEVSIVATSLVAISDEMQGLSRSSWIITAYMLTYTGFLIIWAKFSDIFGRKPLVVASISLFIVFSAACGGAQTLTQLIIFRALQGIGGAGTYSLVFVIFFEAVSPEKFAPYSSLLSANFALALLLGPLLGGLINNYTTIPAGLVSIGLLLFSIPKNFPFHGLPSSAHKPLAFKQLFSKAQFSRVDFPGTALLLSATVFLVAALEEAGSRYEWKSPFIVAVLAISLVSWALFLAWSRRTTRTEGAQEPVFPWRLVQNRVRIGLLGNMFLTGAPFTVAVIQIPLRFQAVNGLSPLQSGIRLLPFAILSPIGSGIAAGVTGKMKIPPVHVMLVGSAVQIVGFTLLSFSSTTSNISNAQYGYEAIAGFAVGINIACLIVMTPFLVEERDKSVAMSAVIQFRTMGGAIGLAIVTNVFNSYLKSHLAAFLSPTQLSDVLQTTQAFASLPSDVAELTKIVFARGYNLQMRVMIGFCAAQIPITLTMWQKKQVLV</sequence>
<feature type="transmembrane region" description="Helical" evidence="5">
    <location>
        <begin position="307"/>
        <end position="327"/>
    </location>
</feature>
<feature type="transmembrane region" description="Helical" evidence="5">
    <location>
        <begin position="100"/>
        <end position="119"/>
    </location>
</feature>
<keyword evidence="8" id="KW-1185">Reference proteome</keyword>
<dbReference type="PROSITE" id="PS50850">
    <property type="entry name" value="MFS"/>
    <property type="match status" value="1"/>
</dbReference>
<feature type="transmembrane region" description="Helical" evidence="5">
    <location>
        <begin position="347"/>
        <end position="365"/>
    </location>
</feature>
<dbReference type="InterPro" id="IPR020846">
    <property type="entry name" value="MFS_dom"/>
</dbReference>
<dbReference type="EMBL" id="CAJPDS010000015">
    <property type="protein sequence ID" value="CAF9915301.1"/>
    <property type="molecule type" value="Genomic_DNA"/>
</dbReference>
<dbReference type="PANTHER" id="PTHR23501">
    <property type="entry name" value="MAJOR FACILITATOR SUPERFAMILY"/>
    <property type="match status" value="1"/>
</dbReference>
<feature type="transmembrane region" description="Helical" evidence="5">
    <location>
        <begin position="372"/>
        <end position="391"/>
    </location>
</feature>
<dbReference type="PANTHER" id="PTHR23501:SF43">
    <property type="entry name" value="MULTIDRUG TRANSPORTER, PUTATIVE (AFU_ORTHOLOGUE AFUA_6G03040)-RELATED"/>
    <property type="match status" value="1"/>
</dbReference>
<feature type="transmembrane region" description="Helical" evidence="5">
    <location>
        <begin position="32"/>
        <end position="60"/>
    </location>
</feature>
<feature type="transmembrane region" description="Helical" evidence="5">
    <location>
        <begin position="231"/>
        <end position="250"/>
    </location>
</feature>
<evidence type="ECO:0000313" key="7">
    <source>
        <dbReference type="EMBL" id="CAF9915301.1"/>
    </source>
</evidence>
<evidence type="ECO:0000256" key="4">
    <source>
        <dbReference type="ARBA" id="ARBA00023136"/>
    </source>
</evidence>
<feature type="transmembrane region" description="Helical" evidence="5">
    <location>
        <begin position="125"/>
        <end position="147"/>
    </location>
</feature>
<reference evidence="7" key="1">
    <citation type="submission" date="2021-03" db="EMBL/GenBank/DDBJ databases">
        <authorList>
            <person name="Tagirdzhanova G."/>
        </authorList>
    </citation>
    <scope>NUCLEOTIDE SEQUENCE</scope>
</reference>
<accession>A0A8H3EZ55</accession>
<feature type="transmembrane region" description="Helical" evidence="5">
    <location>
        <begin position="262"/>
        <end position="281"/>
    </location>
</feature>
<feature type="transmembrane region" description="Helical" evidence="5">
    <location>
        <begin position="159"/>
        <end position="180"/>
    </location>
</feature>